<gene>
    <name evidence="1" type="ORF">F2P81_008222</name>
</gene>
<name>A0A6A4T1P8_SCOMX</name>
<proteinExistence type="predicted"/>
<accession>A0A6A4T1P8</accession>
<dbReference type="Proteomes" id="UP000438429">
    <property type="component" value="Unassembled WGS sequence"/>
</dbReference>
<sequence>MAAACQAITQASERAVTANCLRHGSSPFLSDHWVAEDECVFQSYWAKGSDSLPLQLHSPWLLCVTDRLSAVSFERDCRHREWQTSQLIILDTNEYDSNRLRNNDEADRRRFVFMSHCARGCTVYRSIGQKISHHVTWALTT</sequence>
<reference evidence="1 2" key="1">
    <citation type="submission" date="2019-06" db="EMBL/GenBank/DDBJ databases">
        <title>Draft genomes of female and male turbot (Scophthalmus maximus).</title>
        <authorList>
            <person name="Xu H."/>
            <person name="Xu X.-W."/>
            <person name="Shao C."/>
            <person name="Chen S."/>
        </authorList>
    </citation>
    <scope>NUCLEOTIDE SEQUENCE [LARGE SCALE GENOMIC DNA]</scope>
    <source>
        <strain evidence="1">Ysfricsl-2016a</strain>
        <tissue evidence="1">Blood</tissue>
    </source>
</reference>
<dbReference type="AlphaFoldDB" id="A0A6A4T1P8"/>
<protein>
    <submittedName>
        <fullName evidence="1">Uncharacterized protein</fullName>
    </submittedName>
</protein>
<evidence type="ECO:0000313" key="2">
    <source>
        <dbReference type="Proteomes" id="UP000438429"/>
    </source>
</evidence>
<dbReference type="EMBL" id="VEVO01000007">
    <property type="protein sequence ID" value="KAF0039987.1"/>
    <property type="molecule type" value="Genomic_DNA"/>
</dbReference>
<comment type="caution">
    <text evidence="1">The sequence shown here is derived from an EMBL/GenBank/DDBJ whole genome shotgun (WGS) entry which is preliminary data.</text>
</comment>
<organism evidence="1 2">
    <name type="scientific">Scophthalmus maximus</name>
    <name type="common">Turbot</name>
    <name type="synonym">Psetta maxima</name>
    <dbReference type="NCBI Taxonomy" id="52904"/>
    <lineage>
        <taxon>Eukaryota</taxon>
        <taxon>Metazoa</taxon>
        <taxon>Chordata</taxon>
        <taxon>Craniata</taxon>
        <taxon>Vertebrata</taxon>
        <taxon>Euteleostomi</taxon>
        <taxon>Actinopterygii</taxon>
        <taxon>Neopterygii</taxon>
        <taxon>Teleostei</taxon>
        <taxon>Neoteleostei</taxon>
        <taxon>Acanthomorphata</taxon>
        <taxon>Carangaria</taxon>
        <taxon>Pleuronectiformes</taxon>
        <taxon>Pleuronectoidei</taxon>
        <taxon>Scophthalmidae</taxon>
        <taxon>Scophthalmus</taxon>
    </lineage>
</organism>
<evidence type="ECO:0000313" key="1">
    <source>
        <dbReference type="EMBL" id="KAF0039987.1"/>
    </source>
</evidence>